<reference evidence="2" key="2">
    <citation type="submission" date="2019-06" db="EMBL/GenBank/DDBJ databases">
        <title>Co-occurence of chitin degradation, pigmentation and bioactivity in marine Pseudoalteromonas.</title>
        <authorList>
            <person name="Sonnenschein E.C."/>
            <person name="Bech P.K."/>
        </authorList>
    </citation>
    <scope>NUCLEOTIDE SEQUENCE [LARGE SCALE GENOMIC DNA]</scope>
    <source>
        <strain evidence="2">S1189</strain>
    </source>
</reference>
<comment type="caution">
    <text evidence="1">The sequence shown here is derived from an EMBL/GenBank/DDBJ whole genome shotgun (WGS) entry which is preliminary data.</text>
</comment>
<organism evidence="1 2">
    <name type="scientific">Pseudoalteromonas phenolica</name>
    <dbReference type="NCBI Taxonomy" id="161398"/>
    <lineage>
        <taxon>Bacteria</taxon>
        <taxon>Pseudomonadati</taxon>
        <taxon>Pseudomonadota</taxon>
        <taxon>Gammaproteobacteria</taxon>
        <taxon>Alteromonadales</taxon>
        <taxon>Pseudoalteromonadaceae</taxon>
        <taxon>Pseudoalteromonas</taxon>
    </lineage>
</organism>
<dbReference type="AlphaFoldDB" id="A0A5S3Z0I5"/>
<dbReference type="RefSeq" id="WP_138565893.1">
    <property type="nucleotide sequence ID" value="NZ_PNCM01000001.1"/>
</dbReference>
<dbReference type="Proteomes" id="UP000307362">
    <property type="component" value="Unassembled WGS sequence"/>
</dbReference>
<dbReference type="EMBL" id="PNCM01000001">
    <property type="protein sequence ID" value="TMP84261.1"/>
    <property type="molecule type" value="Genomic_DNA"/>
</dbReference>
<evidence type="ECO:0000313" key="2">
    <source>
        <dbReference type="Proteomes" id="UP000307362"/>
    </source>
</evidence>
<reference evidence="1 2" key="1">
    <citation type="submission" date="2017-12" db="EMBL/GenBank/DDBJ databases">
        <authorList>
            <person name="Paulsen S."/>
            <person name="Gram L.K."/>
        </authorList>
    </citation>
    <scope>NUCLEOTIDE SEQUENCE [LARGE SCALE GENOMIC DNA]</scope>
    <source>
        <strain evidence="1 2">S1189</strain>
    </source>
</reference>
<evidence type="ECO:0008006" key="3">
    <source>
        <dbReference type="Google" id="ProtNLM"/>
    </source>
</evidence>
<evidence type="ECO:0000313" key="1">
    <source>
        <dbReference type="EMBL" id="TMP84261.1"/>
    </source>
</evidence>
<name>A0A5S3Z0I5_9GAMM</name>
<sequence>MRHALLTTLLGVSSLTGCQHTQSNGPLPAIIEHTTPSMKAEIQQAIETIYGGISPLLPNNVFMTSHQLSLHYGLSSTAIDMPKSQQTQYFLLQKRAIGCVLFHPQSERYVLLQAIPCIAVTE</sequence>
<gene>
    <name evidence="1" type="ORF">CWB73_00225</name>
</gene>
<accession>A0A5S3Z0I5</accession>
<protein>
    <recommendedName>
        <fullName evidence="3">Lipoprotein</fullName>
    </recommendedName>
</protein>
<dbReference type="PROSITE" id="PS51257">
    <property type="entry name" value="PROKAR_LIPOPROTEIN"/>
    <property type="match status" value="1"/>
</dbReference>
<dbReference type="OrthoDB" id="6308777at2"/>
<proteinExistence type="predicted"/>